<gene>
    <name evidence="9" type="ORF">LX97_00964</name>
</gene>
<evidence type="ECO:0000256" key="1">
    <source>
        <dbReference type="ARBA" id="ARBA00004713"/>
    </source>
</evidence>
<evidence type="ECO:0000313" key="10">
    <source>
        <dbReference type="Proteomes" id="UP000248584"/>
    </source>
</evidence>
<comment type="subcellular location">
    <subcellularLocation>
        <location evidence="7">Cell membrane</location>
    </subcellularLocation>
</comment>
<dbReference type="InterPro" id="IPR039901">
    <property type="entry name" value="Kdotransferase"/>
</dbReference>
<keyword evidence="4 7" id="KW-0808">Transferase</keyword>
<evidence type="ECO:0000259" key="8">
    <source>
        <dbReference type="Pfam" id="PF04413"/>
    </source>
</evidence>
<dbReference type="PANTHER" id="PTHR42755">
    <property type="entry name" value="3-DEOXY-MANNO-OCTULOSONATE CYTIDYLYLTRANSFERASE"/>
    <property type="match status" value="1"/>
</dbReference>
<accession>A0ABX5Q1S0</accession>
<dbReference type="SUPFAM" id="SSF53756">
    <property type="entry name" value="UDP-Glycosyltransferase/glycogen phosphorylase"/>
    <property type="match status" value="1"/>
</dbReference>
<dbReference type="Gene3D" id="3.40.50.11720">
    <property type="entry name" value="3-Deoxy-D-manno-octulosonic-acid transferase, N-terminal domain"/>
    <property type="match status" value="1"/>
</dbReference>
<evidence type="ECO:0000256" key="3">
    <source>
        <dbReference type="ARBA" id="ARBA00019077"/>
    </source>
</evidence>
<comment type="catalytic activity">
    <reaction evidence="6 7">
        <text>lipid IVA (E. coli) + CMP-3-deoxy-beta-D-manno-octulosonate = alpha-Kdo-(2-&gt;6)-lipid IVA (E. coli) + CMP + H(+)</text>
        <dbReference type="Rhea" id="RHEA:28066"/>
        <dbReference type="ChEBI" id="CHEBI:15378"/>
        <dbReference type="ChEBI" id="CHEBI:58603"/>
        <dbReference type="ChEBI" id="CHEBI:60364"/>
        <dbReference type="ChEBI" id="CHEBI:60377"/>
        <dbReference type="ChEBI" id="CHEBI:85987"/>
        <dbReference type="EC" id="2.4.99.12"/>
    </reaction>
</comment>
<evidence type="ECO:0000256" key="7">
    <source>
        <dbReference type="RuleBase" id="RU365103"/>
    </source>
</evidence>
<dbReference type="EMBL" id="QKZR01000001">
    <property type="protein sequence ID" value="PZX43959.1"/>
    <property type="molecule type" value="Genomic_DNA"/>
</dbReference>
<keyword evidence="7" id="KW-1003">Cell membrane</keyword>
<comment type="similarity">
    <text evidence="7">Belongs to the glycosyltransferase group 1 family.</text>
</comment>
<comment type="function">
    <text evidence="7">Involved in lipopolysaccharide (LPS) biosynthesis. Catalyzes the transfer of 3-deoxy-D-manno-octulosonate (Kdo) residue(s) from CMP-Kdo to lipid IV(A), the tetraacyldisaccharide-1,4'-bisphosphate precursor of lipid A.</text>
</comment>
<comment type="caution">
    <text evidence="9">The sequence shown here is derived from an EMBL/GenBank/DDBJ whole genome shotgun (WGS) entry which is preliminary data.</text>
</comment>
<protein>
    <recommendedName>
        <fullName evidence="3 7">3-deoxy-D-manno-octulosonic acid transferase</fullName>
        <shortName evidence="7">Kdo transferase</shortName>
        <ecNumber evidence="2 7">2.4.99.12</ecNumber>
    </recommendedName>
    <alternativeName>
        <fullName evidence="5 7">Lipid IV(A) 3-deoxy-D-manno-octulosonic acid transferase</fullName>
    </alternativeName>
</protein>
<sequence length="421" mass="47621">MEKLYDVFIAFAKACLPLAGAFNKKLKLGAQGRERTWDILDQKVKSSMPKIWVHAASLGEFEQVVPVLEKINRDEYQVVLTFFSPSGYENKKNTPLADVVCYLPIDAVSNVNKFIATVEPSLAIMVKYEFWPNYLNALKEIDCKTILVSGVFRDKMSFNKWYGKWMVQALESFDHFFLQNESSLTNLKKLGFTNASVSGDTRFDRASQLIERDNSVSLLDEFVNEKKCLVIGSSWAEDISIMKNWLKENDKTNKYKVIIAPHEVHDQAIESLSKSLQYEMVKWSDLKENTSTAFTKKSTLVIDTIGLLTKAYSYADFAYVGGAMGTKGLHNILEAATYGVPVIIGKNYSKFPEASKLEDLGGLFSVKNPAEFESITNKLFEDDHFRDKTGMICGHWINSNTGATREIVTYLKSINEELILD</sequence>
<evidence type="ECO:0000256" key="5">
    <source>
        <dbReference type="ARBA" id="ARBA00031445"/>
    </source>
</evidence>
<name>A0ABX5Q1S0_9FLAO</name>
<dbReference type="GO" id="GO:0016740">
    <property type="term" value="F:transferase activity"/>
    <property type="evidence" value="ECO:0007669"/>
    <property type="project" value="UniProtKB-KW"/>
</dbReference>
<evidence type="ECO:0000256" key="6">
    <source>
        <dbReference type="ARBA" id="ARBA00049183"/>
    </source>
</evidence>
<organism evidence="9 10">
    <name type="scientific">Nonlabens dokdonensis</name>
    <dbReference type="NCBI Taxonomy" id="328515"/>
    <lineage>
        <taxon>Bacteria</taxon>
        <taxon>Pseudomonadati</taxon>
        <taxon>Bacteroidota</taxon>
        <taxon>Flavobacteriia</taxon>
        <taxon>Flavobacteriales</taxon>
        <taxon>Flavobacteriaceae</taxon>
        <taxon>Nonlabens</taxon>
    </lineage>
</organism>
<dbReference type="InterPro" id="IPR038107">
    <property type="entry name" value="Glycos_transf_N_sf"/>
</dbReference>
<feature type="domain" description="3-deoxy-D-manno-octulosonic-acid transferase N-terminal" evidence="8">
    <location>
        <begin position="45"/>
        <end position="204"/>
    </location>
</feature>
<dbReference type="Gene3D" id="3.40.50.2000">
    <property type="entry name" value="Glycogen Phosphorylase B"/>
    <property type="match status" value="1"/>
</dbReference>
<evidence type="ECO:0000256" key="4">
    <source>
        <dbReference type="ARBA" id="ARBA00022679"/>
    </source>
</evidence>
<keyword evidence="10" id="KW-1185">Reference proteome</keyword>
<dbReference type="Pfam" id="PF04413">
    <property type="entry name" value="Glycos_transf_N"/>
    <property type="match status" value="1"/>
</dbReference>
<dbReference type="RefSeq" id="WP_015361795.1">
    <property type="nucleotide sequence ID" value="NZ_QKZR01000001.1"/>
</dbReference>
<evidence type="ECO:0000313" key="9">
    <source>
        <dbReference type="EMBL" id="PZX43959.1"/>
    </source>
</evidence>
<proteinExistence type="inferred from homology"/>
<evidence type="ECO:0000256" key="2">
    <source>
        <dbReference type="ARBA" id="ARBA00012621"/>
    </source>
</evidence>
<dbReference type="EC" id="2.4.99.12" evidence="2 7"/>
<keyword evidence="7" id="KW-0448">Lipopolysaccharide biosynthesis</keyword>
<reference evidence="9 10" key="1">
    <citation type="submission" date="2018-06" db="EMBL/GenBank/DDBJ databases">
        <title>Genomic Encyclopedia of Archaeal and Bacterial Type Strains, Phase II (KMG-II): from individual species to whole genera.</title>
        <authorList>
            <person name="Goeker M."/>
        </authorList>
    </citation>
    <scope>NUCLEOTIDE SEQUENCE [LARGE SCALE GENOMIC DNA]</scope>
    <source>
        <strain evidence="9 10">DSM 17205</strain>
    </source>
</reference>
<dbReference type="InterPro" id="IPR007507">
    <property type="entry name" value="Glycos_transf_N"/>
</dbReference>
<keyword evidence="7" id="KW-0472">Membrane</keyword>
<dbReference type="PANTHER" id="PTHR42755:SF1">
    <property type="entry name" value="3-DEOXY-D-MANNO-OCTULOSONIC ACID TRANSFERASE, MITOCHONDRIAL-RELATED"/>
    <property type="match status" value="1"/>
</dbReference>
<dbReference type="Proteomes" id="UP000248584">
    <property type="component" value="Unassembled WGS sequence"/>
</dbReference>
<comment type="pathway">
    <text evidence="1 7">Bacterial outer membrane biogenesis; LPS core biosynthesis.</text>
</comment>